<sequence length="384" mass="41681">MMNPYISWAILLVVAGGLGWYYNGPTPKAAAPVKPVAEKPEAATGAKKPKRKPTKKEKSPEPTPEQKSEEKKQQPAVEVKPQEADKADEEIDNKEMAKRFTAVKNGTVPASGSSKSQKKKKNNNKKAATTERSPSTTGADADDDLSSTGSPVVNPTSGGYVSDMLEEPAPAASVLRVTGSVESQPKKQKPQSFKPVETKKQRQQRQKNEERKEQVKEAEEERRKLLEKQLHSAREAERREAAKVKPAAPATNAWQTKNVNNVANGAPKPAAVPKVELLDTFDESSLAKSGSNQWSKDLPSEEEQMRLLSGADEWTTVSTKAKKPKKKGGKADESVSEASASENNLPAPTAPLPAEPKVTVTPTYIPDILRSKQKGHPLDSDWAA</sequence>
<keyword evidence="4" id="KW-1185">Reference proteome</keyword>
<protein>
    <submittedName>
        <fullName evidence="3">Uncharacterized protein</fullName>
    </submittedName>
</protein>
<feature type="region of interest" description="Disordered" evidence="1">
    <location>
        <begin position="24"/>
        <end position="267"/>
    </location>
</feature>
<evidence type="ECO:0000256" key="1">
    <source>
        <dbReference type="SAM" id="MobiDB-lite"/>
    </source>
</evidence>
<dbReference type="STRING" id="1160497.A0A1L9V590"/>
<accession>A0A1L9V590</accession>
<dbReference type="VEuPathDB" id="FungiDB:ASPGLDRAFT_1076461"/>
<feature type="compositionally biased region" description="Basic and acidic residues" evidence="1">
    <location>
        <begin position="196"/>
        <end position="243"/>
    </location>
</feature>
<dbReference type="OrthoDB" id="4207724at2759"/>
<feature type="compositionally biased region" description="Polar residues" evidence="1">
    <location>
        <begin position="286"/>
        <end position="295"/>
    </location>
</feature>
<feature type="compositionally biased region" description="Polar residues" evidence="1">
    <location>
        <begin position="252"/>
        <end position="263"/>
    </location>
</feature>
<feature type="compositionally biased region" description="Basic and acidic residues" evidence="1">
    <location>
        <begin position="56"/>
        <end position="73"/>
    </location>
</feature>
<proteinExistence type="predicted"/>
<feature type="signal peptide" evidence="2">
    <location>
        <begin position="1"/>
        <end position="19"/>
    </location>
</feature>
<name>A0A1L9V590_ASPGL</name>
<evidence type="ECO:0000313" key="4">
    <source>
        <dbReference type="Proteomes" id="UP000184300"/>
    </source>
</evidence>
<gene>
    <name evidence="3" type="ORF">ASPGLDRAFT_1076461</name>
</gene>
<feature type="chain" id="PRO_5012611991" evidence="2">
    <location>
        <begin position="20"/>
        <end position="384"/>
    </location>
</feature>
<evidence type="ECO:0000313" key="3">
    <source>
        <dbReference type="EMBL" id="OJJ79029.1"/>
    </source>
</evidence>
<feature type="region of interest" description="Disordered" evidence="1">
    <location>
        <begin position="283"/>
        <end position="358"/>
    </location>
</feature>
<reference evidence="4" key="1">
    <citation type="journal article" date="2017" name="Genome Biol.">
        <title>Comparative genomics reveals high biological diversity and specific adaptations in the industrially and medically important fungal genus Aspergillus.</title>
        <authorList>
            <person name="de Vries R.P."/>
            <person name="Riley R."/>
            <person name="Wiebenga A."/>
            <person name="Aguilar-Osorio G."/>
            <person name="Amillis S."/>
            <person name="Uchima C.A."/>
            <person name="Anderluh G."/>
            <person name="Asadollahi M."/>
            <person name="Askin M."/>
            <person name="Barry K."/>
            <person name="Battaglia E."/>
            <person name="Bayram O."/>
            <person name="Benocci T."/>
            <person name="Braus-Stromeyer S.A."/>
            <person name="Caldana C."/>
            <person name="Canovas D."/>
            <person name="Cerqueira G.C."/>
            <person name="Chen F."/>
            <person name="Chen W."/>
            <person name="Choi C."/>
            <person name="Clum A."/>
            <person name="Dos Santos R.A."/>
            <person name="Damasio A.R."/>
            <person name="Diallinas G."/>
            <person name="Emri T."/>
            <person name="Fekete E."/>
            <person name="Flipphi M."/>
            <person name="Freyberg S."/>
            <person name="Gallo A."/>
            <person name="Gournas C."/>
            <person name="Habgood R."/>
            <person name="Hainaut M."/>
            <person name="Harispe M.L."/>
            <person name="Henrissat B."/>
            <person name="Hilden K.S."/>
            <person name="Hope R."/>
            <person name="Hossain A."/>
            <person name="Karabika E."/>
            <person name="Karaffa L."/>
            <person name="Karanyi Z."/>
            <person name="Krasevec N."/>
            <person name="Kuo A."/>
            <person name="Kusch H."/>
            <person name="LaButti K."/>
            <person name="Lagendijk E.L."/>
            <person name="Lapidus A."/>
            <person name="Levasseur A."/>
            <person name="Lindquist E."/>
            <person name="Lipzen A."/>
            <person name="Logrieco A.F."/>
            <person name="MacCabe A."/>
            <person name="Maekelae M.R."/>
            <person name="Malavazi I."/>
            <person name="Melin P."/>
            <person name="Meyer V."/>
            <person name="Mielnichuk N."/>
            <person name="Miskei M."/>
            <person name="Molnar A.P."/>
            <person name="Mule G."/>
            <person name="Ngan C.Y."/>
            <person name="Orejas M."/>
            <person name="Orosz E."/>
            <person name="Ouedraogo J.P."/>
            <person name="Overkamp K.M."/>
            <person name="Park H.-S."/>
            <person name="Perrone G."/>
            <person name="Piumi F."/>
            <person name="Punt P.J."/>
            <person name="Ram A.F."/>
            <person name="Ramon A."/>
            <person name="Rauscher S."/>
            <person name="Record E."/>
            <person name="Riano-Pachon D.M."/>
            <person name="Robert V."/>
            <person name="Roehrig J."/>
            <person name="Ruller R."/>
            <person name="Salamov A."/>
            <person name="Salih N.S."/>
            <person name="Samson R.A."/>
            <person name="Sandor E."/>
            <person name="Sanguinetti M."/>
            <person name="Schuetze T."/>
            <person name="Sepcic K."/>
            <person name="Shelest E."/>
            <person name="Sherlock G."/>
            <person name="Sophianopoulou V."/>
            <person name="Squina F.M."/>
            <person name="Sun H."/>
            <person name="Susca A."/>
            <person name="Todd R.B."/>
            <person name="Tsang A."/>
            <person name="Unkles S.E."/>
            <person name="van de Wiele N."/>
            <person name="van Rossen-Uffink D."/>
            <person name="Oliveira J.V."/>
            <person name="Vesth T.C."/>
            <person name="Visser J."/>
            <person name="Yu J.-H."/>
            <person name="Zhou M."/>
            <person name="Andersen M.R."/>
            <person name="Archer D.B."/>
            <person name="Baker S.E."/>
            <person name="Benoit I."/>
            <person name="Brakhage A.A."/>
            <person name="Braus G.H."/>
            <person name="Fischer R."/>
            <person name="Frisvad J.C."/>
            <person name="Goldman G.H."/>
            <person name="Houbraken J."/>
            <person name="Oakley B."/>
            <person name="Pocsi I."/>
            <person name="Scazzocchio C."/>
            <person name="Seiboth B."/>
            <person name="vanKuyk P.A."/>
            <person name="Wortman J."/>
            <person name="Dyer P.S."/>
            <person name="Grigoriev I.V."/>
        </authorList>
    </citation>
    <scope>NUCLEOTIDE SEQUENCE [LARGE SCALE GENOMIC DNA]</scope>
    <source>
        <strain evidence="4">CBS 516.65</strain>
    </source>
</reference>
<dbReference type="AlphaFoldDB" id="A0A1L9V590"/>
<organism evidence="3 4">
    <name type="scientific">Aspergillus glaucus CBS 516.65</name>
    <dbReference type="NCBI Taxonomy" id="1160497"/>
    <lineage>
        <taxon>Eukaryota</taxon>
        <taxon>Fungi</taxon>
        <taxon>Dikarya</taxon>
        <taxon>Ascomycota</taxon>
        <taxon>Pezizomycotina</taxon>
        <taxon>Eurotiomycetes</taxon>
        <taxon>Eurotiomycetidae</taxon>
        <taxon>Eurotiales</taxon>
        <taxon>Aspergillaceae</taxon>
        <taxon>Aspergillus</taxon>
        <taxon>Aspergillus subgen. Aspergillus</taxon>
    </lineage>
</organism>
<feature type="compositionally biased region" description="Low complexity" evidence="1">
    <location>
        <begin position="336"/>
        <end position="347"/>
    </location>
</feature>
<dbReference type="GeneID" id="34455787"/>
<dbReference type="RefSeq" id="XP_022395727.1">
    <property type="nucleotide sequence ID" value="XM_022539526.1"/>
</dbReference>
<dbReference type="Proteomes" id="UP000184300">
    <property type="component" value="Unassembled WGS sequence"/>
</dbReference>
<evidence type="ECO:0000256" key="2">
    <source>
        <dbReference type="SAM" id="SignalP"/>
    </source>
</evidence>
<dbReference type="EMBL" id="KV878923">
    <property type="protein sequence ID" value="OJJ79029.1"/>
    <property type="molecule type" value="Genomic_DNA"/>
</dbReference>
<keyword evidence="2" id="KW-0732">Signal</keyword>
<feature type="compositionally biased region" description="Polar residues" evidence="1">
    <location>
        <begin position="146"/>
        <end position="159"/>
    </location>
</feature>